<dbReference type="InterPro" id="IPR029039">
    <property type="entry name" value="Flavoprotein-like_sf"/>
</dbReference>
<feature type="domain" description="NADPH-dependent FMN reductase-like" evidence="1">
    <location>
        <begin position="6"/>
        <end position="152"/>
    </location>
</feature>
<dbReference type="AlphaFoldDB" id="A0AAD7FU61"/>
<gene>
    <name evidence="2" type="ORF">FB45DRAFT_895740</name>
</gene>
<protein>
    <submittedName>
        <fullName evidence="2">Flavoprotein-like protein</fullName>
    </submittedName>
</protein>
<organism evidence="2 3">
    <name type="scientific">Roridomyces roridus</name>
    <dbReference type="NCBI Taxonomy" id="1738132"/>
    <lineage>
        <taxon>Eukaryota</taxon>
        <taxon>Fungi</taxon>
        <taxon>Dikarya</taxon>
        <taxon>Basidiomycota</taxon>
        <taxon>Agaricomycotina</taxon>
        <taxon>Agaricomycetes</taxon>
        <taxon>Agaricomycetidae</taxon>
        <taxon>Agaricales</taxon>
        <taxon>Marasmiineae</taxon>
        <taxon>Mycenaceae</taxon>
        <taxon>Roridomyces</taxon>
    </lineage>
</organism>
<reference evidence="2" key="1">
    <citation type="submission" date="2023-03" db="EMBL/GenBank/DDBJ databases">
        <title>Massive genome expansion in bonnet fungi (Mycena s.s.) driven by repeated elements and novel gene families across ecological guilds.</title>
        <authorList>
            <consortium name="Lawrence Berkeley National Laboratory"/>
            <person name="Harder C.B."/>
            <person name="Miyauchi S."/>
            <person name="Viragh M."/>
            <person name="Kuo A."/>
            <person name="Thoen E."/>
            <person name="Andreopoulos B."/>
            <person name="Lu D."/>
            <person name="Skrede I."/>
            <person name="Drula E."/>
            <person name="Henrissat B."/>
            <person name="Morin E."/>
            <person name="Kohler A."/>
            <person name="Barry K."/>
            <person name="LaButti K."/>
            <person name="Morin E."/>
            <person name="Salamov A."/>
            <person name="Lipzen A."/>
            <person name="Mereny Z."/>
            <person name="Hegedus B."/>
            <person name="Baldrian P."/>
            <person name="Stursova M."/>
            <person name="Weitz H."/>
            <person name="Taylor A."/>
            <person name="Grigoriev I.V."/>
            <person name="Nagy L.G."/>
            <person name="Martin F."/>
            <person name="Kauserud H."/>
        </authorList>
    </citation>
    <scope>NUCLEOTIDE SEQUENCE</scope>
    <source>
        <strain evidence="2">9284</strain>
    </source>
</reference>
<dbReference type="InterPro" id="IPR005025">
    <property type="entry name" value="FMN_Rdtase-like_dom"/>
</dbReference>
<dbReference type="PANTHER" id="PTHR30543">
    <property type="entry name" value="CHROMATE REDUCTASE"/>
    <property type="match status" value="1"/>
</dbReference>
<dbReference type="PANTHER" id="PTHR30543:SF21">
    <property type="entry name" value="NAD(P)H-DEPENDENT FMN REDUCTASE LOT6"/>
    <property type="match status" value="1"/>
</dbReference>
<dbReference type="SUPFAM" id="SSF52218">
    <property type="entry name" value="Flavoproteins"/>
    <property type="match status" value="1"/>
</dbReference>
<dbReference type="Proteomes" id="UP001221142">
    <property type="component" value="Unassembled WGS sequence"/>
</dbReference>
<dbReference type="GO" id="GO:0005829">
    <property type="term" value="C:cytosol"/>
    <property type="evidence" value="ECO:0007669"/>
    <property type="project" value="TreeGrafter"/>
</dbReference>
<dbReference type="EMBL" id="JARKIF010000003">
    <property type="protein sequence ID" value="KAJ7643680.1"/>
    <property type="molecule type" value="Genomic_DNA"/>
</dbReference>
<proteinExistence type="predicted"/>
<accession>A0AAD7FU61</accession>
<dbReference type="Pfam" id="PF03358">
    <property type="entry name" value="FMN_red"/>
    <property type="match status" value="1"/>
</dbReference>
<evidence type="ECO:0000313" key="3">
    <source>
        <dbReference type="Proteomes" id="UP001221142"/>
    </source>
</evidence>
<evidence type="ECO:0000259" key="1">
    <source>
        <dbReference type="Pfam" id="PF03358"/>
    </source>
</evidence>
<dbReference type="GO" id="GO:0010181">
    <property type="term" value="F:FMN binding"/>
    <property type="evidence" value="ECO:0007669"/>
    <property type="project" value="TreeGrafter"/>
</dbReference>
<dbReference type="GO" id="GO:0016491">
    <property type="term" value="F:oxidoreductase activity"/>
    <property type="evidence" value="ECO:0007669"/>
    <property type="project" value="InterPro"/>
</dbReference>
<dbReference type="InterPro" id="IPR050712">
    <property type="entry name" value="NAD(P)H-dep_reductase"/>
</dbReference>
<dbReference type="Gene3D" id="3.40.50.360">
    <property type="match status" value="1"/>
</dbReference>
<name>A0AAD7FU61_9AGAR</name>
<keyword evidence="3" id="KW-1185">Reference proteome</keyword>
<evidence type="ECO:0000313" key="2">
    <source>
        <dbReference type="EMBL" id="KAJ7643680.1"/>
    </source>
</evidence>
<sequence>MSTAKRIVLIIASTRTPRVGPSIAEMVLGVLTPLLPTDHSLTLVDLVDHPLPLHTTEPMIPAGLPSSSPAYADVQTNTWSTLIRSFDGFIFLTAQYNWGYPAPLKLALDALYHEWAAKPACVVSYGGRGGGKAAGQLRQVLAGLHMRVCERGVELAFAKGHDVAGGELKEETHERWRVENKKEELEAAWMELVQLLAKDS</sequence>
<comment type="caution">
    <text evidence="2">The sequence shown here is derived from an EMBL/GenBank/DDBJ whole genome shotgun (WGS) entry which is preliminary data.</text>
</comment>